<keyword evidence="6 8" id="KW-1133">Transmembrane helix</keyword>
<evidence type="ECO:0000259" key="9">
    <source>
        <dbReference type="Pfam" id="PF12019"/>
    </source>
</evidence>
<keyword evidence="7 8" id="KW-0472">Membrane</keyword>
<proteinExistence type="predicted"/>
<accession>A0A0G1NAL5</accession>
<name>A0A0G1NAL5_9BACT</name>
<evidence type="ECO:0000256" key="4">
    <source>
        <dbReference type="ARBA" id="ARBA00022519"/>
    </source>
</evidence>
<dbReference type="InterPro" id="IPR045584">
    <property type="entry name" value="Pilin-like"/>
</dbReference>
<protein>
    <submittedName>
        <fullName evidence="10">Tfp pilus assembly protein FimT</fullName>
    </submittedName>
</protein>
<feature type="domain" description="General secretion pathway GspH" evidence="9">
    <location>
        <begin position="51"/>
        <end position="146"/>
    </location>
</feature>
<sequence>MKIENLKLKISQRGFTIVELLVVMAIAAVMMGLGLFLSADFYRSSSFQSDINSIAAAAQKARSQAVNNINAAPHGIHLDSAGYTIFQGSSYLARIQSEDEILTGNPSFTFSGPTEIVFTQLSGESTANGNLIITNGIKTATISFNSEGLIDW</sequence>
<dbReference type="GO" id="GO:0015627">
    <property type="term" value="C:type II protein secretion system complex"/>
    <property type="evidence" value="ECO:0007669"/>
    <property type="project" value="InterPro"/>
</dbReference>
<dbReference type="InterPro" id="IPR022346">
    <property type="entry name" value="T2SS_GspH"/>
</dbReference>
<dbReference type="GO" id="GO:0005886">
    <property type="term" value="C:plasma membrane"/>
    <property type="evidence" value="ECO:0007669"/>
    <property type="project" value="UniProtKB-SubCell"/>
</dbReference>
<keyword evidence="4" id="KW-0997">Cell inner membrane</keyword>
<comment type="caution">
    <text evidence="10">The sequence shown here is derived from an EMBL/GenBank/DDBJ whole genome shotgun (WGS) entry which is preliminary data.</text>
</comment>
<dbReference type="Pfam" id="PF12019">
    <property type="entry name" value="GspH"/>
    <property type="match status" value="1"/>
</dbReference>
<organism evidence="10 11">
    <name type="scientific">Candidatus Yanofskybacteria bacterium GW2011_GWA2_44_9</name>
    <dbReference type="NCBI Taxonomy" id="1619025"/>
    <lineage>
        <taxon>Bacteria</taxon>
        <taxon>Candidatus Yanofskyibacteriota</taxon>
    </lineage>
</organism>
<keyword evidence="5 8" id="KW-0812">Transmembrane</keyword>
<dbReference type="Proteomes" id="UP000034032">
    <property type="component" value="Unassembled WGS sequence"/>
</dbReference>
<evidence type="ECO:0000313" key="11">
    <source>
        <dbReference type="Proteomes" id="UP000034032"/>
    </source>
</evidence>
<dbReference type="Pfam" id="PF07963">
    <property type="entry name" value="N_methyl"/>
    <property type="match status" value="1"/>
</dbReference>
<keyword evidence="3" id="KW-0488">Methylation</keyword>
<dbReference type="GO" id="GO:0015628">
    <property type="term" value="P:protein secretion by the type II secretion system"/>
    <property type="evidence" value="ECO:0007669"/>
    <property type="project" value="InterPro"/>
</dbReference>
<dbReference type="SUPFAM" id="SSF54523">
    <property type="entry name" value="Pili subunits"/>
    <property type="match status" value="1"/>
</dbReference>
<evidence type="ECO:0000256" key="8">
    <source>
        <dbReference type="SAM" id="Phobius"/>
    </source>
</evidence>
<evidence type="ECO:0000256" key="1">
    <source>
        <dbReference type="ARBA" id="ARBA00004377"/>
    </source>
</evidence>
<feature type="transmembrane region" description="Helical" evidence="8">
    <location>
        <begin position="20"/>
        <end position="39"/>
    </location>
</feature>
<evidence type="ECO:0000256" key="3">
    <source>
        <dbReference type="ARBA" id="ARBA00022481"/>
    </source>
</evidence>
<evidence type="ECO:0000256" key="5">
    <source>
        <dbReference type="ARBA" id="ARBA00022692"/>
    </source>
</evidence>
<dbReference type="Gene3D" id="3.30.700.10">
    <property type="entry name" value="Glycoprotein, Type 4 Pilin"/>
    <property type="match status" value="1"/>
</dbReference>
<evidence type="ECO:0000256" key="2">
    <source>
        <dbReference type="ARBA" id="ARBA00022475"/>
    </source>
</evidence>
<comment type="subcellular location">
    <subcellularLocation>
        <location evidence="1">Cell inner membrane</location>
        <topology evidence="1">Single-pass membrane protein</topology>
    </subcellularLocation>
</comment>
<gene>
    <name evidence="10" type="ORF">UW79_C0023G0012</name>
</gene>
<dbReference type="NCBIfam" id="TIGR02532">
    <property type="entry name" value="IV_pilin_GFxxxE"/>
    <property type="match status" value="1"/>
</dbReference>
<evidence type="ECO:0000256" key="7">
    <source>
        <dbReference type="ARBA" id="ARBA00023136"/>
    </source>
</evidence>
<dbReference type="InterPro" id="IPR012902">
    <property type="entry name" value="N_methyl_site"/>
</dbReference>
<keyword evidence="2" id="KW-1003">Cell membrane</keyword>
<evidence type="ECO:0000313" key="10">
    <source>
        <dbReference type="EMBL" id="KKT81239.1"/>
    </source>
</evidence>
<dbReference type="EMBL" id="LCJR01000023">
    <property type="protein sequence ID" value="KKT81239.1"/>
    <property type="molecule type" value="Genomic_DNA"/>
</dbReference>
<evidence type="ECO:0000256" key="6">
    <source>
        <dbReference type="ARBA" id="ARBA00022989"/>
    </source>
</evidence>
<dbReference type="AlphaFoldDB" id="A0A0G1NAL5"/>
<reference evidence="10 11" key="1">
    <citation type="journal article" date="2015" name="Nature">
        <title>rRNA introns, odd ribosomes, and small enigmatic genomes across a large radiation of phyla.</title>
        <authorList>
            <person name="Brown C.T."/>
            <person name="Hug L.A."/>
            <person name="Thomas B.C."/>
            <person name="Sharon I."/>
            <person name="Castelle C.J."/>
            <person name="Singh A."/>
            <person name="Wilkins M.J."/>
            <person name="Williams K.H."/>
            <person name="Banfield J.F."/>
        </authorList>
    </citation>
    <scope>NUCLEOTIDE SEQUENCE [LARGE SCALE GENOMIC DNA]</scope>
</reference>